<evidence type="ECO:0000256" key="1">
    <source>
        <dbReference type="SAM" id="SignalP"/>
    </source>
</evidence>
<proteinExistence type="predicted"/>
<dbReference type="Gene3D" id="2.60.40.10">
    <property type="entry name" value="Immunoglobulins"/>
    <property type="match status" value="1"/>
</dbReference>
<dbReference type="Proteomes" id="UP001433638">
    <property type="component" value="Unassembled WGS sequence"/>
</dbReference>
<dbReference type="InterPro" id="IPR013783">
    <property type="entry name" value="Ig-like_fold"/>
</dbReference>
<keyword evidence="4" id="KW-1185">Reference proteome</keyword>
<dbReference type="SUPFAM" id="SSF49373">
    <property type="entry name" value="Invasin/intimin cell-adhesion fragments"/>
    <property type="match status" value="1"/>
</dbReference>
<dbReference type="Gene3D" id="2.60.40.1930">
    <property type="match status" value="1"/>
</dbReference>
<dbReference type="SUPFAM" id="SSF55486">
    <property type="entry name" value="Metalloproteases ('zincins'), catalytic domain"/>
    <property type="match status" value="1"/>
</dbReference>
<dbReference type="EMBL" id="JBEFLD010000009">
    <property type="protein sequence ID" value="MEQ6292129.1"/>
    <property type="molecule type" value="Genomic_DNA"/>
</dbReference>
<protein>
    <submittedName>
        <fullName evidence="3">Peptidase M11</fullName>
    </submittedName>
</protein>
<dbReference type="InterPro" id="IPR008752">
    <property type="entry name" value="Peptidase_M11"/>
</dbReference>
<evidence type="ECO:0000313" key="4">
    <source>
        <dbReference type="Proteomes" id="UP001433638"/>
    </source>
</evidence>
<dbReference type="Gene3D" id="3.40.390.10">
    <property type="entry name" value="Collagenase (Catalytic Domain)"/>
    <property type="match status" value="1"/>
</dbReference>
<name>A0ABV1M7D5_9NEIS</name>
<dbReference type="InterPro" id="IPR024079">
    <property type="entry name" value="MetalloPept_cat_dom_sf"/>
</dbReference>
<feature type="signal peptide" evidence="1">
    <location>
        <begin position="1"/>
        <end position="33"/>
    </location>
</feature>
<dbReference type="InterPro" id="IPR008964">
    <property type="entry name" value="Invasin/intimin_cell_adhesion"/>
</dbReference>
<organism evidence="3 4">
    <name type="scientific">Vogesella oryzagri</name>
    <dbReference type="NCBI Taxonomy" id="3160864"/>
    <lineage>
        <taxon>Bacteria</taxon>
        <taxon>Pseudomonadati</taxon>
        <taxon>Pseudomonadota</taxon>
        <taxon>Betaproteobacteria</taxon>
        <taxon>Neisseriales</taxon>
        <taxon>Chromobacteriaceae</taxon>
        <taxon>Vogesella</taxon>
    </lineage>
</organism>
<accession>A0ABV1M7D5</accession>
<feature type="domain" description="Ig-like" evidence="2">
    <location>
        <begin position="466"/>
        <end position="566"/>
    </location>
</feature>
<dbReference type="RefSeq" id="WP_349589968.1">
    <property type="nucleotide sequence ID" value="NZ_JBEFLD010000009.1"/>
</dbReference>
<sequence>MRNSQFSCGQRMAKWAALLAGLLLAGQAASLQAAVPAAKVTAVQAQAGTAAAVELEGELEVQHEDDFENKKSRTRHFLKTESGERYELHFKGDKPHHPSGTKLRVRGAKSGSILYLDSSSSVQVMALASPSTLGEHKVLVMMVNFQDNATQPFTLADASSVVFTQTNNFMRENSSQQTWISGNAYGWYTLPITSTCDSFQIISHGEQAATAAGINLANYSHHVYVMPKNMSCGWSGSGTMGGVPANIVINGSLEAKVVAHEFGHNLGLDHSHGLNCGTGTIGSSCTSIEYGDAADVMGNTGAGHFNAFQKERLGWLNNGTMPTITTVQNSGSYTLEPYETASGNPKALKVLKSVDSVTGVRTWYYIEYRQAIGFDAYLATLPISNYMTGVVIRTGSESGSGTSFLLDMTPNSDSTSWDWYDAALTSGVSFSDSTAGVTITTTWTNGAGAGVDIQLANSTSCTHANPSVVMSSSQNSLVAVGTVVAYTVALTNNDSSACAASTFNLQPNVPAGWSGTLGSPALTVSPGGASSTTLSVASASTAVAGTYSVGVTATNNSASSASASASYTIASATSANLSTSVMTDKASYNKGSTVQITSTVMLNSKPVTNASVAFSVTKPNGTVVSQSIITDSKGQAVYQMRLSKQKDPAGMYQVKGIASSSGSSASASTSFLVQ</sequence>
<gene>
    <name evidence="3" type="ORF">ABNW52_16055</name>
</gene>
<evidence type="ECO:0000313" key="3">
    <source>
        <dbReference type="EMBL" id="MEQ6292129.1"/>
    </source>
</evidence>
<reference evidence="3" key="1">
    <citation type="submission" date="2024-06" db="EMBL/GenBank/DDBJ databases">
        <title>Genome sequence of Vogesella sp. MAHUQ-64.</title>
        <authorList>
            <person name="Huq M.A."/>
        </authorList>
    </citation>
    <scope>NUCLEOTIDE SEQUENCE</scope>
    <source>
        <strain evidence="3">MAHUQ-64</strain>
    </source>
</reference>
<comment type="caution">
    <text evidence="3">The sequence shown here is derived from an EMBL/GenBank/DDBJ whole genome shotgun (WGS) entry which is preliminary data.</text>
</comment>
<feature type="chain" id="PRO_5047182740" evidence="1">
    <location>
        <begin position="34"/>
        <end position="674"/>
    </location>
</feature>
<dbReference type="PROSITE" id="PS50835">
    <property type="entry name" value="IG_LIKE"/>
    <property type="match status" value="1"/>
</dbReference>
<dbReference type="Pfam" id="PF05548">
    <property type="entry name" value="Peptidase_M11"/>
    <property type="match status" value="1"/>
</dbReference>
<keyword evidence="1" id="KW-0732">Signal</keyword>
<dbReference type="InterPro" id="IPR007110">
    <property type="entry name" value="Ig-like_dom"/>
</dbReference>
<evidence type="ECO:0000259" key="2">
    <source>
        <dbReference type="PROSITE" id="PS50835"/>
    </source>
</evidence>